<gene>
    <name evidence="1" type="ORF">RIMI_LOCUS6869681</name>
</gene>
<name>A0ABN9LBP7_9NEOB</name>
<evidence type="ECO:0008006" key="3">
    <source>
        <dbReference type="Google" id="ProtNLM"/>
    </source>
</evidence>
<evidence type="ECO:0000313" key="2">
    <source>
        <dbReference type="Proteomes" id="UP001176940"/>
    </source>
</evidence>
<evidence type="ECO:0000313" key="1">
    <source>
        <dbReference type="EMBL" id="CAJ0936675.1"/>
    </source>
</evidence>
<dbReference type="EMBL" id="CAUEEQ010012658">
    <property type="protein sequence ID" value="CAJ0936675.1"/>
    <property type="molecule type" value="Genomic_DNA"/>
</dbReference>
<dbReference type="Proteomes" id="UP001176940">
    <property type="component" value="Unassembled WGS sequence"/>
</dbReference>
<comment type="caution">
    <text evidence="1">The sequence shown here is derived from an EMBL/GenBank/DDBJ whole genome shotgun (WGS) entry which is preliminary data.</text>
</comment>
<dbReference type="PANTHER" id="PTHR14549:SF2">
    <property type="entry name" value="TRANSMEMBRANE PROTEIN 223"/>
    <property type="match status" value="1"/>
</dbReference>
<accession>A0ABN9LBP7</accession>
<proteinExistence type="predicted"/>
<keyword evidence="2" id="KW-1185">Reference proteome</keyword>
<dbReference type="InterPro" id="IPR026100">
    <property type="entry name" value="Tmem223"/>
</dbReference>
<protein>
    <recommendedName>
        <fullName evidence="3">Transmembrane protein 223</fullName>
    </recommendedName>
</protein>
<organism evidence="1 2">
    <name type="scientific">Ranitomeya imitator</name>
    <name type="common">mimic poison frog</name>
    <dbReference type="NCBI Taxonomy" id="111125"/>
    <lineage>
        <taxon>Eukaryota</taxon>
        <taxon>Metazoa</taxon>
        <taxon>Chordata</taxon>
        <taxon>Craniata</taxon>
        <taxon>Vertebrata</taxon>
        <taxon>Euteleostomi</taxon>
        <taxon>Amphibia</taxon>
        <taxon>Batrachia</taxon>
        <taxon>Anura</taxon>
        <taxon>Neobatrachia</taxon>
        <taxon>Hyloidea</taxon>
        <taxon>Dendrobatidae</taxon>
        <taxon>Dendrobatinae</taxon>
        <taxon>Ranitomeya</taxon>
    </lineage>
</organism>
<reference evidence="1" key="1">
    <citation type="submission" date="2023-07" db="EMBL/GenBank/DDBJ databases">
        <authorList>
            <person name="Stuckert A."/>
        </authorList>
    </citation>
    <scope>NUCLEOTIDE SEQUENCE</scope>
</reference>
<sequence>MGLLRLLGDVRSFLVHRSRAVLLTRSFQADPVPRDVLLFQHQRPRFFPLLGFFCAAQAGFWAYLAHFGYTSLRDIRPNDSEEKDVKGGRNMGSPLVEDGVHRRLPVCGKDAGSLVVIAGLLFSRRSVNAVTLHAGGQRVTIATAGVFGLGSSFNIPLRHVSCMAHRSEVPAMIPLKVKGRPLYYLLDKQGQVSNAKLFDLTVGAYRTL</sequence>
<dbReference type="PANTHER" id="PTHR14549">
    <property type="entry name" value="TRANSMEMBRANE PROTEIN 223"/>
    <property type="match status" value="1"/>
</dbReference>
<dbReference type="Pfam" id="PF06979">
    <property type="entry name" value="TMEM70"/>
    <property type="match status" value="1"/>
</dbReference>
<dbReference type="InterPro" id="IPR045325">
    <property type="entry name" value="TMEM70/TMEM186/TMEM223"/>
</dbReference>